<reference evidence="2" key="1">
    <citation type="submission" date="2021-07" db="EMBL/GenBank/DDBJ databases">
        <authorList>
            <person name="Branca A.L. A."/>
        </authorList>
    </citation>
    <scope>NUCLEOTIDE SEQUENCE</scope>
</reference>
<accession>A0A9W4JGT1</accession>
<dbReference type="AlphaFoldDB" id="A0A9W4JGT1"/>
<proteinExistence type="predicted"/>
<feature type="region of interest" description="Disordered" evidence="1">
    <location>
        <begin position="185"/>
        <end position="216"/>
    </location>
</feature>
<dbReference type="OrthoDB" id="6499973at2759"/>
<dbReference type="Proteomes" id="UP001152646">
    <property type="component" value="Unassembled WGS sequence"/>
</dbReference>
<evidence type="ECO:0000256" key="1">
    <source>
        <dbReference type="SAM" id="MobiDB-lite"/>
    </source>
</evidence>
<sequence length="216" mass="24722">MTSAWLPWSTQRLHTAVRSEAKWGYVIYRTTYTPKSDIFFPKIIKLLNDNIKHELFAECGLTKKHRAQNAKHTACNEIWTHHLPILMENQTQFDNASIDSVQTHFHSWVHDMQQKDQNILYPMCIVIDEESLQEFMGASSADEHLEDGRLNQPLRYVKVLKAFPTADSDDIYDAFMGGEFPAEKSDSMGMLRSRGGKEDAVVSESDDDEYDGFLGG</sequence>
<feature type="compositionally biased region" description="Acidic residues" evidence="1">
    <location>
        <begin position="204"/>
        <end position="216"/>
    </location>
</feature>
<gene>
    <name evidence="2" type="ORF">PSALAMII_LOCUS7289</name>
</gene>
<dbReference type="EMBL" id="CAJVPA010000195">
    <property type="protein sequence ID" value="CAG8393013.1"/>
    <property type="molecule type" value="Genomic_DNA"/>
</dbReference>
<name>A0A9W4JGT1_9EURO</name>
<evidence type="ECO:0000313" key="2">
    <source>
        <dbReference type="EMBL" id="CAG8393013.1"/>
    </source>
</evidence>
<organism evidence="2 3">
    <name type="scientific">Penicillium salamii</name>
    <dbReference type="NCBI Taxonomy" id="1612424"/>
    <lineage>
        <taxon>Eukaryota</taxon>
        <taxon>Fungi</taxon>
        <taxon>Dikarya</taxon>
        <taxon>Ascomycota</taxon>
        <taxon>Pezizomycotina</taxon>
        <taxon>Eurotiomycetes</taxon>
        <taxon>Eurotiomycetidae</taxon>
        <taxon>Eurotiales</taxon>
        <taxon>Aspergillaceae</taxon>
        <taxon>Penicillium</taxon>
    </lineage>
</organism>
<comment type="caution">
    <text evidence="2">The sequence shown here is derived from an EMBL/GenBank/DDBJ whole genome shotgun (WGS) entry which is preliminary data.</text>
</comment>
<evidence type="ECO:0000313" key="3">
    <source>
        <dbReference type="Proteomes" id="UP001152646"/>
    </source>
</evidence>
<protein>
    <submittedName>
        <fullName evidence="2">Uncharacterized protein</fullName>
    </submittedName>
</protein>